<dbReference type="Proteomes" id="UP000028878">
    <property type="component" value="Unassembled WGS sequence"/>
</dbReference>
<reference evidence="2" key="2">
    <citation type="submission" date="2014-11" db="EMBL/GenBank/DDBJ databases">
        <title>Draft genome sequence of Hydrogenophaga intermedia S1.</title>
        <authorList>
            <person name="Gan H.M."/>
            <person name="Chew T.H."/>
            <person name="Stolz A."/>
        </authorList>
    </citation>
    <scope>NUCLEOTIDE SEQUENCE [LARGE SCALE GENOMIC DNA]</scope>
    <source>
        <strain evidence="2">S1</strain>
    </source>
</reference>
<dbReference type="AlphaFoldDB" id="A0A1L1PQA1"/>
<protein>
    <submittedName>
        <fullName evidence="1">Helix-turn-helix protein</fullName>
    </submittedName>
</protein>
<name>A0A1L1PQA1_HYDIT</name>
<dbReference type="GO" id="GO:0003677">
    <property type="term" value="F:DNA binding"/>
    <property type="evidence" value="ECO:0007669"/>
    <property type="project" value="InterPro"/>
</dbReference>
<evidence type="ECO:0000313" key="1">
    <source>
        <dbReference type="EMBL" id="CDN87505.1"/>
    </source>
</evidence>
<dbReference type="SUPFAM" id="SSF47413">
    <property type="entry name" value="lambda repressor-like DNA-binding domains"/>
    <property type="match status" value="1"/>
</dbReference>
<gene>
    <name evidence="1" type="ORF">BN948_01927</name>
</gene>
<organism evidence="1 2">
    <name type="scientific">Hydrogenophaga intermedia</name>
    <dbReference type="NCBI Taxonomy" id="65786"/>
    <lineage>
        <taxon>Bacteria</taxon>
        <taxon>Pseudomonadati</taxon>
        <taxon>Pseudomonadota</taxon>
        <taxon>Betaproteobacteria</taxon>
        <taxon>Burkholderiales</taxon>
        <taxon>Comamonadaceae</taxon>
        <taxon>Hydrogenophaga</taxon>
    </lineage>
</organism>
<dbReference type="RefSeq" id="WP_035621394.1">
    <property type="nucleotide sequence ID" value="NZ_CCAE010000011.1"/>
</dbReference>
<dbReference type="InterPro" id="IPR010982">
    <property type="entry name" value="Lambda_DNA-bd_dom_sf"/>
</dbReference>
<reference evidence="2" key="1">
    <citation type="submission" date="2014-02" db="EMBL/GenBank/DDBJ databases">
        <authorList>
            <person name="Gan H."/>
        </authorList>
    </citation>
    <scope>NUCLEOTIDE SEQUENCE [LARGE SCALE GENOMIC DNA]</scope>
    <source>
        <strain evidence="2">S1</strain>
    </source>
</reference>
<sequence length="101" mass="11111">MAASIAALLDKAKVIHKLPSDYKLALVMGVSHRSVANYRDGKTLPDARVIRLICDLTGDDPAILAAEVEEQRATTDEARALWHQVAQRLQQARATNGLYIM</sequence>
<dbReference type="EMBL" id="CCAE010000011">
    <property type="protein sequence ID" value="CDN87505.1"/>
    <property type="molecule type" value="Genomic_DNA"/>
</dbReference>
<accession>A0A1L1PQA1</accession>
<proteinExistence type="predicted"/>
<keyword evidence="2" id="KW-1185">Reference proteome</keyword>
<evidence type="ECO:0000313" key="2">
    <source>
        <dbReference type="Proteomes" id="UP000028878"/>
    </source>
</evidence>